<dbReference type="InterPro" id="IPR007812">
    <property type="entry name" value="T2SS_protein-GspL"/>
</dbReference>
<evidence type="ECO:0000256" key="4">
    <source>
        <dbReference type="ARBA" id="ARBA00022475"/>
    </source>
</evidence>
<accession>A0A078KVQ2</accession>
<evidence type="ECO:0000256" key="9">
    <source>
        <dbReference type="ARBA" id="ARBA00023136"/>
    </source>
</evidence>
<dbReference type="AlphaFoldDB" id="A0A078KVQ2"/>
<protein>
    <recommendedName>
        <fullName evidence="10">Type II secretion system protein L</fullName>
        <shortName evidence="10">T2SS protein L</shortName>
    </recommendedName>
</protein>
<dbReference type="PIRSF" id="PIRSF015761">
    <property type="entry name" value="Protein_L"/>
    <property type="match status" value="1"/>
</dbReference>
<dbReference type="GO" id="GO:0005886">
    <property type="term" value="C:plasma membrane"/>
    <property type="evidence" value="ECO:0007669"/>
    <property type="project" value="UniProtKB-SubCell"/>
</dbReference>
<organism evidence="14 15">
    <name type="scientific">Legionella massiliensis</name>
    <dbReference type="NCBI Taxonomy" id="1034943"/>
    <lineage>
        <taxon>Bacteria</taxon>
        <taxon>Pseudomonadati</taxon>
        <taxon>Pseudomonadota</taxon>
        <taxon>Gammaproteobacteria</taxon>
        <taxon>Legionellales</taxon>
        <taxon>Legionellaceae</taxon>
        <taxon>Legionella</taxon>
    </lineage>
</organism>
<feature type="domain" description="GspL periplasmic" evidence="13">
    <location>
        <begin position="250"/>
        <end position="389"/>
    </location>
</feature>
<dbReference type="Proteomes" id="UP000044071">
    <property type="component" value="Unassembled WGS sequence"/>
</dbReference>
<evidence type="ECO:0000256" key="11">
    <source>
        <dbReference type="SAM" id="Phobius"/>
    </source>
</evidence>
<keyword evidence="4" id="KW-1003">Cell membrane</keyword>
<dbReference type="EMBL" id="CCSB01000001">
    <property type="protein sequence ID" value="CDZ77087.1"/>
    <property type="molecule type" value="Genomic_DNA"/>
</dbReference>
<gene>
    <name evidence="14" type="ORF">BN59_01369</name>
</gene>
<dbReference type="OrthoDB" id="7011844at2"/>
<keyword evidence="6 11" id="KW-0812">Transmembrane</keyword>
<evidence type="ECO:0000256" key="7">
    <source>
        <dbReference type="ARBA" id="ARBA00022927"/>
    </source>
</evidence>
<keyword evidence="5" id="KW-0997">Cell inner membrane</keyword>
<dbReference type="InterPro" id="IPR024230">
    <property type="entry name" value="GspL_cyto_dom"/>
</dbReference>
<evidence type="ECO:0000259" key="13">
    <source>
        <dbReference type="Pfam" id="PF12693"/>
    </source>
</evidence>
<evidence type="ECO:0000259" key="12">
    <source>
        <dbReference type="Pfam" id="PF05134"/>
    </source>
</evidence>
<evidence type="ECO:0000313" key="15">
    <source>
        <dbReference type="Proteomes" id="UP000044071"/>
    </source>
</evidence>
<dbReference type="Gene3D" id="3.30.420.380">
    <property type="match status" value="1"/>
</dbReference>
<reference evidence="14 15" key="1">
    <citation type="submission" date="2014-06" db="EMBL/GenBank/DDBJ databases">
        <authorList>
            <person name="Urmite Genomes Urmite Genomes"/>
        </authorList>
    </citation>
    <scope>NUCLEOTIDE SEQUENCE [LARGE SCALE GENOMIC DNA]</scope>
</reference>
<evidence type="ECO:0000313" key="14">
    <source>
        <dbReference type="EMBL" id="CDZ77087.1"/>
    </source>
</evidence>
<keyword evidence="3 10" id="KW-0813">Transport</keyword>
<dbReference type="InterPro" id="IPR043129">
    <property type="entry name" value="ATPase_NBD"/>
</dbReference>
<feature type="transmembrane region" description="Helical" evidence="11">
    <location>
        <begin position="245"/>
        <end position="266"/>
    </location>
</feature>
<dbReference type="GO" id="GO:0009276">
    <property type="term" value="C:Gram-negative-bacterium-type cell wall"/>
    <property type="evidence" value="ECO:0007669"/>
    <property type="project" value="InterPro"/>
</dbReference>
<keyword evidence="7 10" id="KW-0653">Protein transport</keyword>
<dbReference type="InterPro" id="IPR025691">
    <property type="entry name" value="GspL_pp_dom"/>
</dbReference>
<evidence type="ECO:0000256" key="3">
    <source>
        <dbReference type="ARBA" id="ARBA00022448"/>
    </source>
</evidence>
<sequence>MEDMNLATCFLFTEHLKEDGCLSLKLDQQGQIEAPLSHRSFAEIQALQVGSRTYLVTSGQRFSLHKLELPWLAERKARAAIPFALEDKLAQNFDTLHFAFDRNHYQNGHYLIVVSDRTYLQDLMATLDEQRINFDLLTLDWFALMPDEIVVMANSLLANDEFFQGALSPDLAPFYLAKWSGERTIYSFTDSNKELLNNSSLLEQLSEISEPSYQWIAQRLLTTRPINLCQGELQHGNSNTIIKRLYQAAVAMSLLWLLSIIIINGVKLYFIDRDIAAVDSKIAVIYREFFPEAQQVISPKFRIAQLIRTNQGTNDLTFWILLNKLAKNYKDSSVTIDQLRFQNQTLTLNLTSKDFETLEDLQTKLQKSNINVKQTQASSKDGKVVGTLELYL</sequence>
<comment type="subcellular location">
    <subcellularLocation>
        <location evidence="1">Cell inner membrane</location>
        <topology evidence="1">Single-pass membrane protein</topology>
    </subcellularLocation>
</comment>
<proteinExistence type="inferred from homology"/>
<comment type="function">
    <text evidence="10">Inner membrane component of the type II secretion system required for the energy-dependent secretion of extracellular factors such as proteases and toxins from the periplasm.</text>
</comment>
<evidence type="ECO:0000256" key="8">
    <source>
        <dbReference type="ARBA" id="ARBA00022989"/>
    </source>
</evidence>
<dbReference type="Pfam" id="PF12693">
    <property type="entry name" value="GspL_C"/>
    <property type="match status" value="1"/>
</dbReference>
<dbReference type="CDD" id="cd24017">
    <property type="entry name" value="ASKHA_T2SSL_N"/>
    <property type="match status" value="1"/>
</dbReference>
<feature type="domain" description="GspL cytoplasmic actin-ATPase-like" evidence="12">
    <location>
        <begin position="61"/>
        <end position="232"/>
    </location>
</feature>
<dbReference type="eggNOG" id="COG3297">
    <property type="taxonomic scope" value="Bacteria"/>
</dbReference>
<dbReference type="Pfam" id="PF05134">
    <property type="entry name" value="T2SSL"/>
    <property type="match status" value="1"/>
</dbReference>
<evidence type="ECO:0000256" key="10">
    <source>
        <dbReference type="PIRNR" id="PIRNR015761"/>
    </source>
</evidence>
<evidence type="ECO:0000256" key="2">
    <source>
        <dbReference type="ARBA" id="ARBA00005318"/>
    </source>
</evidence>
<dbReference type="Gene3D" id="3.30.1360.100">
    <property type="entry name" value="General secretion pathway protein M, EpsM"/>
    <property type="match status" value="1"/>
</dbReference>
<keyword evidence="8 11" id="KW-1133">Transmembrane helix</keyword>
<dbReference type="GO" id="GO:0015627">
    <property type="term" value="C:type II protein secretion system complex"/>
    <property type="evidence" value="ECO:0007669"/>
    <property type="project" value="InterPro"/>
</dbReference>
<comment type="similarity">
    <text evidence="2 10">Belongs to the GSP L family.</text>
</comment>
<evidence type="ECO:0000256" key="6">
    <source>
        <dbReference type="ARBA" id="ARBA00022692"/>
    </source>
</evidence>
<dbReference type="GO" id="GO:0015628">
    <property type="term" value="P:protein secretion by the type II secretion system"/>
    <property type="evidence" value="ECO:0007669"/>
    <property type="project" value="InterPro"/>
</dbReference>
<keyword evidence="9 11" id="KW-0472">Membrane</keyword>
<dbReference type="SUPFAM" id="SSF53067">
    <property type="entry name" value="Actin-like ATPase domain"/>
    <property type="match status" value="1"/>
</dbReference>
<dbReference type="NCBIfam" id="TIGR01709">
    <property type="entry name" value="typeII_sec_gspL"/>
    <property type="match status" value="1"/>
</dbReference>
<evidence type="ECO:0000256" key="1">
    <source>
        <dbReference type="ARBA" id="ARBA00004377"/>
    </source>
</evidence>
<evidence type="ECO:0000256" key="5">
    <source>
        <dbReference type="ARBA" id="ARBA00022519"/>
    </source>
</evidence>
<keyword evidence="15" id="KW-1185">Reference proteome</keyword>
<dbReference type="RefSeq" id="WP_052403163.1">
    <property type="nucleotide sequence ID" value="NZ_CCVW01000001.1"/>
</dbReference>
<name>A0A078KVQ2_9GAMM</name>
<dbReference type="STRING" id="1034943.BN59_01369"/>